<name>A0A8T0WBH3_PANVG</name>
<dbReference type="Proteomes" id="UP000823388">
    <property type="component" value="Chromosome 2K"/>
</dbReference>
<keyword evidence="2" id="KW-1185">Reference proteome</keyword>
<dbReference type="AlphaFoldDB" id="A0A8T0WBH3"/>
<proteinExistence type="predicted"/>
<protein>
    <submittedName>
        <fullName evidence="1">Uncharacterized protein</fullName>
    </submittedName>
</protein>
<organism evidence="1 2">
    <name type="scientific">Panicum virgatum</name>
    <name type="common">Blackwell switchgrass</name>
    <dbReference type="NCBI Taxonomy" id="38727"/>
    <lineage>
        <taxon>Eukaryota</taxon>
        <taxon>Viridiplantae</taxon>
        <taxon>Streptophyta</taxon>
        <taxon>Embryophyta</taxon>
        <taxon>Tracheophyta</taxon>
        <taxon>Spermatophyta</taxon>
        <taxon>Magnoliopsida</taxon>
        <taxon>Liliopsida</taxon>
        <taxon>Poales</taxon>
        <taxon>Poaceae</taxon>
        <taxon>PACMAD clade</taxon>
        <taxon>Panicoideae</taxon>
        <taxon>Panicodae</taxon>
        <taxon>Paniceae</taxon>
        <taxon>Panicinae</taxon>
        <taxon>Panicum</taxon>
        <taxon>Panicum sect. Hiantes</taxon>
    </lineage>
</organism>
<sequence>MVFPLLRLGVGGAMEWISVFYVVCWRWCSGGVDISTLGRSGSSSLVGMTARFHSDVHIPDDVVDGGVGVLGLVRVLPCCGC</sequence>
<reference evidence="1" key="1">
    <citation type="submission" date="2020-05" db="EMBL/GenBank/DDBJ databases">
        <title>WGS assembly of Panicum virgatum.</title>
        <authorList>
            <person name="Lovell J.T."/>
            <person name="Jenkins J."/>
            <person name="Shu S."/>
            <person name="Juenger T.E."/>
            <person name="Schmutz J."/>
        </authorList>
    </citation>
    <scope>NUCLEOTIDE SEQUENCE</scope>
    <source>
        <strain evidence="1">AP13</strain>
    </source>
</reference>
<evidence type="ECO:0000313" key="1">
    <source>
        <dbReference type="EMBL" id="KAG2642013.1"/>
    </source>
</evidence>
<accession>A0A8T0WBH3</accession>
<gene>
    <name evidence="1" type="ORF">PVAP13_2KG266600</name>
</gene>
<comment type="caution">
    <text evidence="1">The sequence shown here is derived from an EMBL/GenBank/DDBJ whole genome shotgun (WGS) entry which is preliminary data.</text>
</comment>
<evidence type="ECO:0000313" key="2">
    <source>
        <dbReference type="Proteomes" id="UP000823388"/>
    </source>
</evidence>
<dbReference type="EMBL" id="CM029039">
    <property type="protein sequence ID" value="KAG2642013.1"/>
    <property type="molecule type" value="Genomic_DNA"/>
</dbReference>